<reference evidence="2 3" key="1">
    <citation type="submission" date="2020-08" db="EMBL/GenBank/DDBJ databases">
        <title>Genomic Encyclopedia of Type Strains, Phase IV (KMG-IV): sequencing the most valuable type-strain genomes for metagenomic binning, comparative biology and taxonomic classification.</title>
        <authorList>
            <person name="Goeker M."/>
        </authorList>
    </citation>
    <scope>NUCLEOTIDE SEQUENCE [LARGE SCALE GENOMIC DNA]</scope>
    <source>
        <strain evidence="2 3">DSM 25966</strain>
    </source>
</reference>
<evidence type="ECO:0000256" key="1">
    <source>
        <dbReference type="SAM" id="MobiDB-lite"/>
    </source>
</evidence>
<dbReference type="RefSeq" id="WP_183398977.1">
    <property type="nucleotide sequence ID" value="NZ_JACIDS010000003.1"/>
</dbReference>
<evidence type="ECO:0000313" key="3">
    <source>
        <dbReference type="Proteomes" id="UP000553963"/>
    </source>
</evidence>
<dbReference type="Proteomes" id="UP000553963">
    <property type="component" value="Unassembled WGS sequence"/>
</dbReference>
<proteinExistence type="predicted"/>
<name>A0A840ALZ0_9HYPH</name>
<sequence length="56" mass="6342">MSDPKKPDPDMPPETPDIDHRANEAFLDTLFDTDGRPNREAEAIIEIEGFDEDDDP</sequence>
<accession>A0A840ALZ0</accession>
<organism evidence="2 3">
    <name type="scientific">Kaistia hirudinis</name>
    <dbReference type="NCBI Taxonomy" id="1293440"/>
    <lineage>
        <taxon>Bacteria</taxon>
        <taxon>Pseudomonadati</taxon>
        <taxon>Pseudomonadota</taxon>
        <taxon>Alphaproteobacteria</taxon>
        <taxon>Hyphomicrobiales</taxon>
        <taxon>Kaistiaceae</taxon>
        <taxon>Kaistia</taxon>
    </lineage>
</organism>
<feature type="region of interest" description="Disordered" evidence="1">
    <location>
        <begin position="1"/>
        <end position="21"/>
    </location>
</feature>
<dbReference type="AlphaFoldDB" id="A0A840ALZ0"/>
<gene>
    <name evidence="2" type="ORF">GGR25_002379</name>
</gene>
<evidence type="ECO:0000313" key="2">
    <source>
        <dbReference type="EMBL" id="MBB3931329.1"/>
    </source>
</evidence>
<comment type="caution">
    <text evidence="2">The sequence shown here is derived from an EMBL/GenBank/DDBJ whole genome shotgun (WGS) entry which is preliminary data.</text>
</comment>
<protein>
    <submittedName>
        <fullName evidence="2">Uncharacterized protein</fullName>
    </submittedName>
</protein>
<dbReference type="EMBL" id="JACIDS010000003">
    <property type="protein sequence ID" value="MBB3931329.1"/>
    <property type="molecule type" value="Genomic_DNA"/>
</dbReference>
<keyword evidence="3" id="KW-1185">Reference proteome</keyword>